<evidence type="ECO:0000313" key="2">
    <source>
        <dbReference type="Proteomes" id="UP000295662"/>
    </source>
</evidence>
<dbReference type="OrthoDB" id="190748at2"/>
<dbReference type="AlphaFoldDB" id="A0A4R7RUC9"/>
<accession>A0A4R7RUC9</accession>
<evidence type="ECO:0000313" key="1">
    <source>
        <dbReference type="EMBL" id="TDU69342.1"/>
    </source>
</evidence>
<dbReference type="Proteomes" id="UP000295662">
    <property type="component" value="Unassembled WGS sequence"/>
</dbReference>
<proteinExistence type="predicted"/>
<keyword evidence="2" id="KW-1185">Reference proteome</keyword>
<comment type="caution">
    <text evidence="1">The sequence shown here is derived from an EMBL/GenBank/DDBJ whole genome shotgun (WGS) entry which is preliminary data.</text>
</comment>
<sequence length="185" mass="20206">MISNFQLSKEQIIDALTALNGKLAAKEVTGELCIFGGAAMILAFDARQSTRDVDGIFVPKAVVSGAVEEVAQELDLPQAWLNDGVKGWVSSAGDLVADGMPQFTHLRVLRPSAHYLLAMKCLAARTGDYDTSGDMADVQTLIRHLGLKDANQVLEIVSRYYDESRLSPKTRYFVEEIMLEEGGVQ</sequence>
<protein>
    <recommendedName>
        <fullName evidence="3">Nucleotidyltransferase AbiEii toxin of type IV toxin-antitoxin system</fullName>
    </recommendedName>
</protein>
<evidence type="ECO:0008006" key="3">
    <source>
        <dbReference type="Google" id="ProtNLM"/>
    </source>
</evidence>
<name>A0A4R7RUC9_9BACT</name>
<gene>
    <name evidence="1" type="ORF">EI77_02995</name>
</gene>
<dbReference type="EMBL" id="SOCA01000005">
    <property type="protein sequence ID" value="TDU69342.1"/>
    <property type="molecule type" value="Genomic_DNA"/>
</dbReference>
<reference evidence="1 2" key="1">
    <citation type="submission" date="2019-03" db="EMBL/GenBank/DDBJ databases">
        <title>Genomic Encyclopedia of Archaeal and Bacterial Type Strains, Phase II (KMG-II): from individual species to whole genera.</title>
        <authorList>
            <person name="Goeker M."/>
        </authorList>
    </citation>
    <scope>NUCLEOTIDE SEQUENCE [LARGE SCALE GENOMIC DNA]</scope>
    <source>
        <strain evidence="1 2">ATCC 25309</strain>
    </source>
</reference>
<dbReference type="RefSeq" id="WP_133796033.1">
    <property type="nucleotide sequence ID" value="NZ_SOCA01000005.1"/>
</dbReference>
<organism evidence="1 2">
    <name type="scientific">Prosthecobacter fusiformis</name>
    <dbReference type="NCBI Taxonomy" id="48464"/>
    <lineage>
        <taxon>Bacteria</taxon>
        <taxon>Pseudomonadati</taxon>
        <taxon>Verrucomicrobiota</taxon>
        <taxon>Verrucomicrobiia</taxon>
        <taxon>Verrucomicrobiales</taxon>
        <taxon>Verrucomicrobiaceae</taxon>
        <taxon>Prosthecobacter</taxon>
    </lineage>
</organism>